<proteinExistence type="predicted"/>
<name>A0AB34A9A7_9LACO</name>
<evidence type="ECO:0000256" key="1">
    <source>
        <dbReference type="SAM" id="Phobius"/>
    </source>
</evidence>
<reference evidence="2 3" key="1">
    <citation type="submission" date="2019-07" db="EMBL/GenBank/DDBJ databases">
        <title>Whole genome shotgun sequence of Lactobacillus crustorum NBRC 107159.</title>
        <authorList>
            <person name="Hosoyama A."/>
            <person name="Uohara A."/>
            <person name="Ohji S."/>
            <person name="Ichikawa N."/>
        </authorList>
    </citation>
    <scope>NUCLEOTIDE SEQUENCE [LARGE SCALE GENOMIC DNA]</scope>
    <source>
        <strain evidence="2 3">NBRC 107159</strain>
    </source>
</reference>
<protein>
    <submittedName>
        <fullName evidence="2">Uncharacterized protein</fullName>
    </submittedName>
</protein>
<gene>
    <name evidence="2" type="ORF">LCR01_02780</name>
</gene>
<accession>A0AB34A9A7</accession>
<dbReference type="AlphaFoldDB" id="A0AB34A9A7"/>
<feature type="transmembrane region" description="Helical" evidence="1">
    <location>
        <begin position="30"/>
        <end position="49"/>
    </location>
</feature>
<keyword evidence="1" id="KW-1133">Transmembrane helix</keyword>
<keyword evidence="1" id="KW-0812">Transmembrane</keyword>
<evidence type="ECO:0000313" key="3">
    <source>
        <dbReference type="Proteomes" id="UP000321618"/>
    </source>
</evidence>
<evidence type="ECO:0000313" key="2">
    <source>
        <dbReference type="EMBL" id="GEO75835.1"/>
    </source>
</evidence>
<dbReference type="Proteomes" id="UP000321618">
    <property type="component" value="Unassembled WGS sequence"/>
</dbReference>
<dbReference type="EMBL" id="BJZM01000004">
    <property type="protein sequence ID" value="GEO75835.1"/>
    <property type="molecule type" value="Genomic_DNA"/>
</dbReference>
<sequence>MNQLKFTIVSNLGLLLTSLRELSRISLLSQFSLLFWTSVLLFVRCISILNNVMTLGISKTKVLINNTESQSLVGSETSVDPQW</sequence>
<organism evidence="2 3">
    <name type="scientific">Companilactobacillus crustorum</name>
    <dbReference type="NCBI Taxonomy" id="392416"/>
    <lineage>
        <taxon>Bacteria</taxon>
        <taxon>Bacillati</taxon>
        <taxon>Bacillota</taxon>
        <taxon>Bacilli</taxon>
        <taxon>Lactobacillales</taxon>
        <taxon>Lactobacillaceae</taxon>
        <taxon>Companilactobacillus</taxon>
    </lineage>
</organism>
<comment type="caution">
    <text evidence="2">The sequence shown here is derived from an EMBL/GenBank/DDBJ whole genome shotgun (WGS) entry which is preliminary data.</text>
</comment>
<keyword evidence="1" id="KW-0472">Membrane</keyword>